<feature type="domain" description="Galactosyltransferase C-terminal" evidence="4">
    <location>
        <begin position="330"/>
        <end position="393"/>
    </location>
</feature>
<dbReference type="PANTHER" id="PTHR11675">
    <property type="entry name" value="N-ACETYLGALACTOSAMINYLTRANSFERASE"/>
    <property type="match status" value="1"/>
</dbReference>
<protein>
    <recommendedName>
        <fullName evidence="4">Galactosyltransferase C-terminal domain-containing protein</fullName>
    </recommendedName>
</protein>
<keyword evidence="3" id="KW-0812">Transmembrane</keyword>
<feature type="transmembrane region" description="Helical" evidence="3">
    <location>
        <begin position="9"/>
        <end position="31"/>
    </location>
</feature>
<dbReference type="Pfam" id="PF02709">
    <property type="entry name" value="Glyco_transf_7C"/>
    <property type="match status" value="1"/>
</dbReference>
<keyword evidence="3" id="KW-1133">Transmembrane helix</keyword>
<reference evidence="5 6" key="1">
    <citation type="submission" date="2024-05" db="EMBL/GenBank/DDBJ databases">
        <authorList>
            <person name="Wallberg A."/>
        </authorList>
    </citation>
    <scope>NUCLEOTIDE SEQUENCE [LARGE SCALE GENOMIC DNA]</scope>
</reference>
<dbReference type="SUPFAM" id="SSF53448">
    <property type="entry name" value="Nucleotide-diphospho-sugar transferases"/>
    <property type="match status" value="1"/>
</dbReference>
<feature type="non-terminal residue" evidence="5">
    <location>
        <position position="485"/>
    </location>
</feature>
<dbReference type="AlphaFoldDB" id="A0AAV2QP32"/>
<proteinExistence type="predicted"/>
<evidence type="ECO:0000259" key="4">
    <source>
        <dbReference type="Pfam" id="PF02709"/>
    </source>
</evidence>
<gene>
    <name evidence="5" type="ORF">MNOR_LOCUS13624</name>
</gene>
<evidence type="ECO:0000313" key="5">
    <source>
        <dbReference type="EMBL" id="CAL4088743.1"/>
    </source>
</evidence>
<evidence type="ECO:0000313" key="6">
    <source>
        <dbReference type="Proteomes" id="UP001497623"/>
    </source>
</evidence>
<organism evidence="5 6">
    <name type="scientific">Meganyctiphanes norvegica</name>
    <name type="common">Northern krill</name>
    <name type="synonym">Thysanopoda norvegica</name>
    <dbReference type="NCBI Taxonomy" id="48144"/>
    <lineage>
        <taxon>Eukaryota</taxon>
        <taxon>Metazoa</taxon>
        <taxon>Ecdysozoa</taxon>
        <taxon>Arthropoda</taxon>
        <taxon>Crustacea</taxon>
        <taxon>Multicrustacea</taxon>
        <taxon>Malacostraca</taxon>
        <taxon>Eumalacostraca</taxon>
        <taxon>Eucarida</taxon>
        <taxon>Euphausiacea</taxon>
        <taxon>Euphausiidae</taxon>
        <taxon>Meganyctiphanes</taxon>
    </lineage>
</organism>
<dbReference type="Proteomes" id="UP001497623">
    <property type="component" value="Unassembled WGS sequence"/>
</dbReference>
<keyword evidence="2" id="KW-1015">Disulfide bond</keyword>
<dbReference type="GO" id="GO:0004653">
    <property type="term" value="F:polypeptide N-acetylgalactosaminyltransferase activity"/>
    <property type="evidence" value="ECO:0007669"/>
    <property type="project" value="TreeGrafter"/>
</dbReference>
<evidence type="ECO:0000256" key="3">
    <source>
        <dbReference type="SAM" id="Phobius"/>
    </source>
</evidence>
<dbReference type="GO" id="GO:0005794">
    <property type="term" value="C:Golgi apparatus"/>
    <property type="evidence" value="ECO:0007669"/>
    <property type="project" value="TreeGrafter"/>
</dbReference>
<dbReference type="InterPro" id="IPR029044">
    <property type="entry name" value="Nucleotide-diphossugar_trans"/>
</dbReference>
<dbReference type="EMBL" id="CAXKWB010007867">
    <property type="protein sequence ID" value="CAL4088743.1"/>
    <property type="molecule type" value="Genomic_DNA"/>
</dbReference>
<keyword evidence="1" id="KW-0808">Transferase</keyword>
<dbReference type="Gene3D" id="3.90.550.10">
    <property type="entry name" value="Spore Coat Polysaccharide Biosynthesis Protein SpsA, Chain A"/>
    <property type="match status" value="1"/>
</dbReference>
<evidence type="ECO:0000256" key="2">
    <source>
        <dbReference type="ARBA" id="ARBA00023157"/>
    </source>
</evidence>
<name>A0AAV2QP32_MEGNR</name>
<comment type="caution">
    <text evidence="5">The sequence shown here is derived from an EMBL/GenBank/DDBJ whole genome shotgun (WGS) entry which is preliminary data.</text>
</comment>
<dbReference type="GO" id="GO:0006493">
    <property type="term" value="P:protein O-linked glycosylation"/>
    <property type="evidence" value="ECO:0007669"/>
    <property type="project" value="TreeGrafter"/>
</dbReference>
<accession>A0AAV2QP32</accession>
<keyword evidence="6" id="KW-1185">Reference proteome</keyword>
<dbReference type="PANTHER" id="PTHR11675:SF131">
    <property type="entry name" value="POLYPEPTIDE N-ACETYLGALACTOSAMINYLTRANSFERASE 9-RELATED"/>
    <property type="match status" value="1"/>
</dbReference>
<dbReference type="FunFam" id="3.90.550.10:FF:000195">
    <property type="entry name" value="Polypeptide N-acetylgalactosaminyltransferase like 6"/>
    <property type="match status" value="1"/>
</dbReference>
<evidence type="ECO:0000256" key="1">
    <source>
        <dbReference type="ARBA" id="ARBA00022679"/>
    </source>
</evidence>
<dbReference type="InterPro" id="IPR027791">
    <property type="entry name" value="Galactosyl_T_C"/>
</dbReference>
<keyword evidence="3" id="KW-0472">Membrane</keyword>
<sequence>MTFVKPSLVACRGGILIIISCLSPISLLLLYNLSQFYDCVAFEIRLFIVFSKSLTLDDVERRRMILVASNADPLRQEKIMGHILKKRYDPDIFKPCFPPPRSYRNGISIGEGLIFQKDMSILIVKNRDQNEHFENLINTLASIEAELHQKYYTPMCFCRKKAKNYKSLVLVRVVMGTNSGDVCIPMGSCHSTVDTANGPLLKRELLTSEQSHEKYFQTFLMFVHMYLKISLTRDIAWREGKTHIFGMENTFYPIFLETHCIVSSGWLEPLLDRIARDSTTVVCPVIDVISDDTFQIHFSKARSVQVGGFHWGLIFNWHAVPQRERSRHQHPAEPLHSPTMAGGLFAIDKAFFERLGTYDSGFDIWGGENLELSFKTWMCGGTLEIVPCSHVGHIFRKRSPYKWRSGVNVLKRNTIRLAEVWLDEYKEYYYQRIGHDLGDYGDVSSRHKLRKDLNCKSFKWYLDNVYPELFVPGSAVASGEGHHLE</sequence>